<dbReference type="AlphaFoldDB" id="A0A383XQX7"/>
<dbReference type="PRINTS" id="PR00071">
    <property type="entry name" value="HMGCOARDTASE"/>
</dbReference>
<evidence type="ECO:0000256" key="5">
    <source>
        <dbReference type="SAM" id="MobiDB-lite"/>
    </source>
</evidence>
<keyword evidence="7" id="KW-1185">Reference proteome</keyword>
<keyword evidence="4" id="KW-0560">Oxidoreductase</keyword>
<dbReference type="PANTHER" id="PTHR10572:SF24">
    <property type="entry name" value="3-HYDROXY-3-METHYLGLUTARYL-COENZYME A REDUCTASE"/>
    <property type="match status" value="1"/>
</dbReference>
<comment type="caution">
    <text evidence="6">The sequence shown here is derived from an EMBL/GenBank/DDBJ whole genome shotgun (WGS) entry which is preliminary data.</text>
</comment>
<feature type="compositionally biased region" description="Basic and acidic residues" evidence="5">
    <location>
        <begin position="1"/>
        <end position="18"/>
    </location>
</feature>
<gene>
    <name evidence="6" type="ORF">DEH80_14225</name>
</gene>
<accession>A0A383XQX7</accession>
<sequence length="396" mass="42943">MSTSHQVDRHRIPRDRTNDYSPEAARMRRDFVREQTGVELKHAGSYSFDPEAVKGNCEHFMGVSQVPLGVAGPVRVNGEHAQGEFYVPMATAEGTLVASYNRGMRLTREAGGVTVTVADDAMQRAPVFAFDNAQTAKRFGLWIKEQMPAIRDAAEATTRVGKLRDIEHYAAARFLYLRFNYTTGDAAGQNMCGKATHAACQWILANTPYAVERFSLSGNMDTDKKPSQVNFLHSRGKRVIAECTVPDKLMREIMGIDSKSLYQRRIMSMTGAFMAGSMNNGAHAANGITATFIATGQDAANVAESCVGAAVGELTDDNGYYFSITLPSLICASYGGGTGLPSQRECLEMMDCYGQGKSLKLAEIIGATVLAGELSLAAAVATGDWVTSHEQYGRNR</sequence>
<dbReference type="InterPro" id="IPR004554">
    <property type="entry name" value="HMG_CoA_Rdtase_eu_arc"/>
</dbReference>
<evidence type="ECO:0000256" key="3">
    <source>
        <dbReference type="ARBA" id="ARBA00022857"/>
    </source>
</evidence>
<dbReference type="EC" id="1.1.1.34" evidence="2"/>
<dbReference type="InterPro" id="IPR023074">
    <property type="entry name" value="HMG_CoA_Rdtase_cat_sf"/>
</dbReference>
<dbReference type="Gene3D" id="3.30.70.420">
    <property type="entry name" value="Hydroxymethylglutaryl-CoA reductase, class I/II, NAD/NADP-binding domain"/>
    <property type="match status" value="1"/>
</dbReference>
<dbReference type="InterPro" id="IPR009029">
    <property type="entry name" value="HMG_CoA_Rdtase_sub-bd_dom_sf"/>
</dbReference>
<reference evidence="6 7" key="1">
    <citation type="submission" date="2018-05" db="EMBL/GenBank/DDBJ databases">
        <title>Abyssibacter profundi OUC007T gen. nov., sp. nov, a marine bacterium isolated from seawater of the Mariana Trench.</title>
        <authorList>
            <person name="Zhou S."/>
        </authorList>
    </citation>
    <scope>NUCLEOTIDE SEQUENCE [LARGE SCALE GENOMIC DNA]</scope>
    <source>
        <strain evidence="6 7">OUC007</strain>
    </source>
</reference>
<dbReference type="CDD" id="cd00643">
    <property type="entry name" value="HMG-CoA_reductase_classI"/>
    <property type="match status" value="1"/>
</dbReference>
<evidence type="ECO:0000256" key="4">
    <source>
        <dbReference type="ARBA" id="ARBA00023002"/>
    </source>
</evidence>
<dbReference type="Pfam" id="PF00368">
    <property type="entry name" value="HMG-CoA_red"/>
    <property type="match status" value="1"/>
</dbReference>
<dbReference type="SUPFAM" id="SSF55035">
    <property type="entry name" value="NAD-binding domain of HMG-CoA reductase"/>
    <property type="match status" value="1"/>
</dbReference>
<dbReference type="InterPro" id="IPR002202">
    <property type="entry name" value="HMG_CoA_Rdtase"/>
</dbReference>
<feature type="region of interest" description="Disordered" evidence="5">
    <location>
        <begin position="1"/>
        <end position="20"/>
    </location>
</feature>
<dbReference type="Proteomes" id="UP000251800">
    <property type="component" value="Unassembled WGS sequence"/>
</dbReference>
<comment type="similarity">
    <text evidence="1">Belongs to the HMG-CoA reductase family.</text>
</comment>
<dbReference type="OrthoDB" id="9794902at2"/>
<dbReference type="Gene3D" id="3.90.770.10">
    <property type="entry name" value="3-hydroxy-3-methylglutaryl-coenzyme A Reductase, Chain A, domain 2"/>
    <property type="match status" value="1"/>
</dbReference>
<dbReference type="GO" id="GO:0008299">
    <property type="term" value="P:isoprenoid biosynthetic process"/>
    <property type="evidence" value="ECO:0007669"/>
    <property type="project" value="InterPro"/>
</dbReference>
<proteinExistence type="inferred from homology"/>
<evidence type="ECO:0000256" key="1">
    <source>
        <dbReference type="ARBA" id="ARBA00007661"/>
    </source>
</evidence>
<name>A0A383XQX7_9GAMM</name>
<organism evidence="6 7">
    <name type="scientific">Abyssibacter profundi</name>
    <dbReference type="NCBI Taxonomy" id="2182787"/>
    <lineage>
        <taxon>Bacteria</taxon>
        <taxon>Pseudomonadati</taxon>
        <taxon>Pseudomonadota</taxon>
        <taxon>Gammaproteobacteria</taxon>
        <taxon>Chromatiales</taxon>
        <taxon>Oceanococcaceae</taxon>
        <taxon>Abyssibacter</taxon>
    </lineage>
</organism>
<evidence type="ECO:0000256" key="2">
    <source>
        <dbReference type="ARBA" id="ARBA00012999"/>
    </source>
</evidence>
<dbReference type="PANTHER" id="PTHR10572">
    <property type="entry name" value="3-HYDROXY-3-METHYLGLUTARYL-COENZYME A REDUCTASE"/>
    <property type="match status" value="1"/>
</dbReference>
<dbReference type="SUPFAM" id="SSF56542">
    <property type="entry name" value="Substrate-binding domain of HMG-CoA reductase"/>
    <property type="match status" value="1"/>
</dbReference>
<dbReference type="PROSITE" id="PS50065">
    <property type="entry name" value="HMG_COA_REDUCTASE_4"/>
    <property type="match status" value="1"/>
</dbReference>
<dbReference type="InterPro" id="IPR009023">
    <property type="entry name" value="HMG_CoA_Rdtase_NAD(P)-bd_sf"/>
</dbReference>
<dbReference type="GO" id="GO:0015936">
    <property type="term" value="P:coenzyme A metabolic process"/>
    <property type="evidence" value="ECO:0007669"/>
    <property type="project" value="InterPro"/>
</dbReference>
<keyword evidence="3" id="KW-0521">NADP</keyword>
<dbReference type="RefSeq" id="WP_109721182.1">
    <property type="nucleotide sequence ID" value="NZ_QEQK01000014.1"/>
</dbReference>
<protein>
    <recommendedName>
        <fullName evidence="2">hydroxymethylglutaryl-CoA reductase (NADPH)</fullName>
        <ecNumber evidence="2">1.1.1.34</ecNumber>
    </recommendedName>
</protein>
<dbReference type="GO" id="GO:0004420">
    <property type="term" value="F:hydroxymethylglutaryl-CoA reductase (NADPH) activity"/>
    <property type="evidence" value="ECO:0007669"/>
    <property type="project" value="UniProtKB-EC"/>
</dbReference>
<evidence type="ECO:0000313" key="6">
    <source>
        <dbReference type="EMBL" id="PWN55031.1"/>
    </source>
</evidence>
<dbReference type="EMBL" id="QEQK01000014">
    <property type="protein sequence ID" value="PWN55031.1"/>
    <property type="molecule type" value="Genomic_DNA"/>
</dbReference>
<evidence type="ECO:0000313" key="7">
    <source>
        <dbReference type="Proteomes" id="UP000251800"/>
    </source>
</evidence>